<feature type="compositionally biased region" description="Basic and acidic residues" evidence="1">
    <location>
        <begin position="58"/>
        <end position="71"/>
    </location>
</feature>
<feature type="region of interest" description="Disordered" evidence="1">
    <location>
        <begin position="99"/>
        <end position="120"/>
    </location>
</feature>
<comment type="caution">
    <text evidence="2">The sequence shown here is derived from an EMBL/GenBank/DDBJ whole genome shotgun (WGS) entry which is preliminary data.</text>
</comment>
<reference evidence="2" key="1">
    <citation type="submission" date="2020-05" db="EMBL/GenBank/DDBJ databases">
        <title>Mycena genomes resolve the evolution of fungal bioluminescence.</title>
        <authorList>
            <person name="Tsai I.J."/>
        </authorList>
    </citation>
    <scope>NUCLEOTIDE SEQUENCE</scope>
    <source>
        <strain evidence="2">110903Hualien_Pintung</strain>
    </source>
</reference>
<organism evidence="2 3">
    <name type="scientific">Mycena chlorophos</name>
    <name type="common">Agaric fungus</name>
    <name type="synonym">Agaricus chlorophos</name>
    <dbReference type="NCBI Taxonomy" id="658473"/>
    <lineage>
        <taxon>Eukaryota</taxon>
        <taxon>Fungi</taxon>
        <taxon>Dikarya</taxon>
        <taxon>Basidiomycota</taxon>
        <taxon>Agaricomycotina</taxon>
        <taxon>Agaricomycetes</taxon>
        <taxon>Agaricomycetidae</taxon>
        <taxon>Agaricales</taxon>
        <taxon>Marasmiineae</taxon>
        <taxon>Mycenaceae</taxon>
        <taxon>Mycena</taxon>
    </lineage>
</organism>
<feature type="region of interest" description="Disordered" evidence="1">
    <location>
        <begin position="11"/>
        <end position="71"/>
    </location>
</feature>
<evidence type="ECO:0000313" key="2">
    <source>
        <dbReference type="EMBL" id="KAF7296733.1"/>
    </source>
</evidence>
<evidence type="ECO:0000313" key="3">
    <source>
        <dbReference type="Proteomes" id="UP000613580"/>
    </source>
</evidence>
<evidence type="ECO:0000256" key="1">
    <source>
        <dbReference type="SAM" id="MobiDB-lite"/>
    </source>
</evidence>
<protein>
    <submittedName>
        <fullName evidence="2">Uncharacterized protein</fullName>
    </submittedName>
</protein>
<dbReference type="AlphaFoldDB" id="A0A8H6W060"/>
<dbReference type="EMBL" id="JACAZE010000016">
    <property type="protein sequence ID" value="KAF7296733.1"/>
    <property type="molecule type" value="Genomic_DNA"/>
</dbReference>
<name>A0A8H6W060_MYCCL</name>
<proteinExistence type="predicted"/>
<feature type="compositionally biased region" description="Low complexity" evidence="1">
    <location>
        <begin position="26"/>
        <end position="36"/>
    </location>
</feature>
<dbReference type="Proteomes" id="UP000613580">
    <property type="component" value="Unassembled WGS sequence"/>
</dbReference>
<keyword evidence="3" id="KW-1185">Reference proteome</keyword>
<gene>
    <name evidence="2" type="ORF">HMN09_01083200</name>
</gene>
<accession>A0A8H6W060</accession>
<sequence>MRSLPAYAVFPFKDGWPEDSAGEPLSSSTRQSSPRSAHLHLESPSPEDAAGSRGQLRKASERREGGTRTRDDAAHAWVFWASLPQIRRESDAFRSSQILRSHGLGRSPSLASQRGHEGGI</sequence>